<proteinExistence type="predicted"/>
<keyword evidence="2" id="KW-1185">Reference proteome</keyword>
<comment type="caution">
    <text evidence="1">The sequence shown here is derived from an EMBL/GenBank/DDBJ whole genome shotgun (WGS) entry which is preliminary data.</text>
</comment>
<dbReference type="PATRIC" id="fig|476652.3.peg.2444"/>
<dbReference type="Proteomes" id="UP000036356">
    <property type="component" value="Unassembled WGS sequence"/>
</dbReference>
<name>A0A0J1ILY4_9FIRM</name>
<reference evidence="1 2" key="1">
    <citation type="submission" date="2015-06" db="EMBL/GenBank/DDBJ databases">
        <title>Draft genome of the moderately acidophilic sulfate reducer Candidatus Desulfosporosinus acididurans strain M1.</title>
        <authorList>
            <person name="Poehlein A."/>
            <person name="Petzsch P."/>
            <person name="Johnson B.D."/>
            <person name="Schloemann M."/>
            <person name="Daniel R."/>
            <person name="Muehling M."/>
        </authorList>
    </citation>
    <scope>NUCLEOTIDE SEQUENCE [LARGE SCALE GENOMIC DNA]</scope>
    <source>
        <strain evidence="1 2">M1</strain>
    </source>
</reference>
<evidence type="ECO:0000313" key="2">
    <source>
        <dbReference type="Proteomes" id="UP000036356"/>
    </source>
</evidence>
<evidence type="ECO:0000313" key="1">
    <source>
        <dbReference type="EMBL" id="KLU65721.1"/>
    </source>
</evidence>
<organism evidence="1 2">
    <name type="scientific">Desulfosporosinus acididurans</name>
    <dbReference type="NCBI Taxonomy" id="476652"/>
    <lineage>
        <taxon>Bacteria</taxon>
        <taxon>Bacillati</taxon>
        <taxon>Bacillota</taxon>
        <taxon>Clostridia</taxon>
        <taxon>Eubacteriales</taxon>
        <taxon>Desulfitobacteriaceae</taxon>
        <taxon>Desulfosporosinus</taxon>
    </lineage>
</organism>
<dbReference type="RefSeq" id="WP_047810202.1">
    <property type="nucleotide sequence ID" value="NZ_LDZY01000007.1"/>
</dbReference>
<dbReference type="EMBL" id="LDZY01000007">
    <property type="protein sequence ID" value="KLU65721.1"/>
    <property type="molecule type" value="Genomic_DNA"/>
</dbReference>
<dbReference type="AlphaFoldDB" id="A0A0J1ILY4"/>
<sequence>MSIAAMNPFMGELIQTSAPGITCSWGQTAVYKQSPAAPSNTAVLALTTLTAQIQTITSGITNPDVARNLIVKGAISASTGNVVIKGTDLGGNSITETIALSGTSAVAGLKAFAAVTEIDLPVSAGSGDGVSVGVGSSLGLPYLLTENTVLMAFNNGVKEATAPTVIPDPVNICNNTITLASPLAGNPVSVYIIIPG</sequence>
<accession>A0A0J1ILY4</accession>
<dbReference type="STRING" id="476652.DEAC_c23510"/>
<gene>
    <name evidence="1" type="ORF">DEAC_c23510</name>
</gene>
<protein>
    <submittedName>
        <fullName evidence="1">Uncharacterized protein</fullName>
    </submittedName>
</protein>